<sequence length="137" mass="16004">MNTQPILIVDDDGDDKEFIEDVWKELDYKNPLLFFKNGEEVLKFLEDKKVVPFLILSDVNLPKMDGFELKEQLLQRENTRYTSIPFVFWSSAMSNQQVQKAYDLGVNGIFLKDSSFSELKQSLIDIVSYWLKSKVPE</sequence>
<name>A0A512B845_9BACT</name>
<protein>
    <recommendedName>
        <fullName evidence="2">Response regulatory domain-containing protein</fullName>
    </recommendedName>
</protein>
<keyword evidence="4" id="KW-1185">Reference proteome</keyword>
<proteinExistence type="predicted"/>
<reference evidence="3 4" key="1">
    <citation type="submission" date="2019-07" db="EMBL/GenBank/DDBJ databases">
        <title>Whole genome shotgun sequence of Segetibacter aerophilus NBRC 106135.</title>
        <authorList>
            <person name="Hosoyama A."/>
            <person name="Uohara A."/>
            <person name="Ohji S."/>
            <person name="Ichikawa N."/>
        </authorList>
    </citation>
    <scope>NUCLEOTIDE SEQUENCE [LARGE SCALE GENOMIC DNA]</scope>
    <source>
        <strain evidence="3 4">NBRC 106135</strain>
    </source>
</reference>
<dbReference type="InterPro" id="IPR001789">
    <property type="entry name" value="Sig_transdc_resp-reg_receiver"/>
</dbReference>
<dbReference type="PROSITE" id="PS50110">
    <property type="entry name" value="RESPONSE_REGULATORY"/>
    <property type="match status" value="1"/>
</dbReference>
<dbReference type="EMBL" id="BJYT01000001">
    <property type="protein sequence ID" value="GEO07997.1"/>
    <property type="molecule type" value="Genomic_DNA"/>
</dbReference>
<accession>A0A512B845</accession>
<evidence type="ECO:0000313" key="3">
    <source>
        <dbReference type="EMBL" id="GEO07997.1"/>
    </source>
</evidence>
<keyword evidence="1" id="KW-0597">Phosphoprotein</keyword>
<dbReference type="Gene3D" id="3.40.50.2300">
    <property type="match status" value="1"/>
</dbReference>
<evidence type="ECO:0000259" key="2">
    <source>
        <dbReference type="PROSITE" id="PS50110"/>
    </source>
</evidence>
<dbReference type="PANTHER" id="PTHR44520:SF2">
    <property type="entry name" value="RESPONSE REGULATOR RCP1"/>
    <property type="match status" value="1"/>
</dbReference>
<evidence type="ECO:0000256" key="1">
    <source>
        <dbReference type="PROSITE-ProRule" id="PRU00169"/>
    </source>
</evidence>
<organism evidence="3 4">
    <name type="scientific">Segetibacter aerophilus</name>
    <dbReference type="NCBI Taxonomy" id="670293"/>
    <lineage>
        <taxon>Bacteria</taxon>
        <taxon>Pseudomonadati</taxon>
        <taxon>Bacteroidota</taxon>
        <taxon>Chitinophagia</taxon>
        <taxon>Chitinophagales</taxon>
        <taxon>Chitinophagaceae</taxon>
        <taxon>Segetibacter</taxon>
    </lineage>
</organism>
<dbReference type="SUPFAM" id="SSF52172">
    <property type="entry name" value="CheY-like"/>
    <property type="match status" value="1"/>
</dbReference>
<dbReference type="PANTHER" id="PTHR44520">
    <property type="entry name" value="RESPONSE REGULATOR RCP1-RELATED"/>
    <property type="match status" value="1"/>
</dbReference>
<dbReference type="InterPro" id="IPR011006">
    <property type="entry name" value="CheY-like_superfamily"/>
</dbReference>
<dbReference type="InterPro" id="IPR052893">
    <property type="entry name" value="TCS_response_regulator"/>
</dbReference>
<gene>
    <name evidence="3" type="ORF">SAE01_04930</name>
</gene>
<dbReference type="AlphaFoldDB" id="A0A512B845"/>
<dbReference type="RefSeq" id="WP_147201937.1">
    <property type="nucleotide sequence ID" value="NZ_BJYT01000001.1"/>
</dbReference>
<feature type="modified residue" description="4-aspartylphosphate" evidence="1">
    <location>
        <position position="58"/>
    </location>
</feature>
<dbReference type="OrthoDB" id="958614at2"/>
<dbReference type="SMART" id="SM00448">
    <property type="entry name" value="REC"/>
    <property type="match status" value="1"/>
</dbReference>
<dbReference type="Proteomes" id="UP000321513">
    <property type="component" value="Unassembled WGS sequence"/>
</dbReference>
<dbReference type="Pfam" id="PF00072">
    <property type="entry name" value="Response_reg"/>
    <property type="match status" value="1"/>
</dbReference>
<dbReference type="GO" id="GO:0000160">
    <property type="term" value="P:phosphorelay signal transduction system"/>
    <property type="evidence" value="ECO:0007669"/>
    <property type="project" value="InterPro"/>
</dbReference>
<evidence type="ECO:0000313" key="4">
    <source>
        <dbReference type="Proteomes" id="UP000321513"/>
    </source>
</evidence>
<comment type="caution">
    <text evidence="3">The sequence shown here is derived from an EMBL/GenBank/DDBJ whole genome shotgun (WGS) entry which is preliminary data.</text>
</comment>
<feature type="domain" description="Response regulatory" evidence="2">
    <location>
        <begin position="5"/>
        <end position="127"/>
    </location>
</feature>